<organism evidence="1 2">
    <name type="scientific">Dreissena polymorpha</name>
    <name type="common">Zebra mussel</name>
    <name type="synonym">Mytilus polymorpha</name>
    <dbReference type="NCBI Taxonomy" id="45954"/>
    <lineage>
        <taxon>Eukaryota</taxon>
        <taxon>Metazoa</taxon>
        <taxon>Spiralia</taxon>
        <taxon>Lophotrochozoa</taxon>
        <taxon>Mollusca</taxon>
        <taxon>Bivalvia</taxon>
        <taxon>Autobranchia</taxon>
        <taxon>Heteroconchia</taxon>
        <taxon>Euheterodonta</taxon>
        <taxon>Imparidentia</taxon>
        <taxon>Neoheterodontei</taxon>
        <taxon>Myida</taxon>
        <taxon>Dreissenoidea</taxon>
        <taxon>Dreissenidae</taxon>
        <taxon>Dreissena</taxon>
    </lineage>
</organism>
<accession>A0A9D4EG02</accession>
<dbReference type="AlphaFoldDB" id="A0A9D4EG02"/>
<name>A0A9D4EG02_DREPO</name>
<evidence type="ECO:0000313" key="1">
    <source>
        <dbReference type="EMBL" id="KAH3778973.1"/>
    </source>
</evidence>
<dbReference type="Proteomes" id="UP000828390">
    <property type="component" value="Unassembled WGS sequence"/>
</dbReference>
<sequence length="128" mass="14721">MEVSQKIDSVLKNLHILQLNMVDIFAQQELKSRLAKVDDLQRATSNRFRDIKNIAQATVNESDKYMSVFVKGVNDYLDNLYNIIPYITGPTLSFPATLFNTIGDLNRCDKTYFSSSVNFSRNLRWDSC</sequence>
<keyword evidence="2" id="KW-1185">Reference proteome</keyword>
<dbReference type="EMBL" id="JAIWYP010000009">
    <property type="protein sequence ID" value="KAH3778973.1"/>
    <property type="molecule type" value="Genomic_DNA"/>
</dbReference>
<protein>
    <submittedName>
        <fullName evidence="1">Uncharacterized protein</fullName>
    </submittedName>
</protein>
<reference evidence="1" key="1">
    <citation type="journal article" date="2019" name="bioRxiv">
        <title>The Genome of the Zebra Mussel, Dreissena polymorpha: A Resource for Invasive Species Research.</title>
        <authorList>
            <person name="McCartney M.A."/>
            <person name="Auch B."/>
            <person name="Kono T."/>
            <person name="Mallez S."/>
            <person name="Zhang Y."/>
            <person name="Obille A."/>
            <person name="Becker A."/>
            <person name="Abrahante J.E."/>
            <person name="Garbe J."/>
            <person name="Badalamenti J.P."/>
            <person name="Herman A."/>
            <person name="Mangelson H."/>
            <person name="Liachko I."/>
            <person name="Sullivan S."/>
            <person name="Sone E.D."/>
            <person name="Koren S."/>
            <person name="Silverstein K.A.T."/>
            <person name="Beckman K.B."/>
            <person name="Gohl D.M."/>
        </authorList>
    </citation>
    <scope>NUCLEOTIDE SEQUENCE</scope>
    <source>
        <strain evidence="1">Duluth1</strain>
        <tissue evidence="1">Whole animal</tissue>
    </source>
</reference>
<reference evidence="1" key="2">
    <citation type="submission" date="2020-11" db="EMBL/GenBank/DDBJ databases">
        <authorList>
            <person name="McCartney M.A."/>
            <person name="Auch B."/>
            <person name="Kono T."/>
            <person name="Mallez S."/>
            <person name="Becker A."/>
            <person name="Gohl D.M."/>
            <person name="Silverstein K.A.T."/>
            <person name="Koren S."/>
            <person name="Bechman K.B."/>
            <person name="Herman A."/>
            <person name="Abrahante J.E."/>
            <person name="Garbe J."/>
        </authorList>
    </citation>
    <scope>NUCLEOTIDE SEQUENCE</scope>
    <source>
        <strain evidence="1">Duluth1</strain>
        <tissue evidence="1">Whole animal</tissue>
    </source>
</reference>
<comment type="caution">
    <text evidence="1">The sequence shown here is derived from an EMBL/GenBank/DDBJ whole genome shotgun (WGS) entry which is preliminary data.</text>
</comment>
<gene>
    <name evidence="1" type="ORF">DPMN_180452</name>
</gene>
<evidence type="ECO:0000313" key="2">
    <source>
        <dbReference type="Proteomes" id="UP000828390"/>
    </source>
</evidence>
<proteinExistence type="predicted"/>